<accession>A0ABU9QVE6</accession>
<evidence type="ECO:0000259" key="1">
    <source>
        <dbReference type="Pfam" id="PF12728"/>
    </source>
</evidence>
<name>A0ABU9QVE6_9BURK</name>
<keyword evidence="3" id="KW-1185">Reference proteome</keyword>
<dbReference type="RefSeq" id="WP_342958529.1">
    <property type="nucleotide sequence ID" value="NZ_JAZHFZ010000002.1"/>
</dbReference>
<comment type="caution">
    <text evidence="2">The sequence shown here is derived from an EMBL/GenBank/DDBJ whole genome shotgun (WGS) entry which is preliminary data.</text>
</comment>
<evidence type="ECO:0000313" key="2">
    <source>
        <dbReference type="EMBL" id="MEM5338711.1"/>
    </source>
</evidence>
<sequence>MSKNGGGGSSDADAFMSTAEAAKFLFVSRPHVVKLVDQGKLKIHHKNGKNCFVTKVSVHAYQTAQKEAIAAYHASNNDEE</sequence>
<feature type="domain" description="Helix-turn-helix" evidence="1">
    <location>
        <begin position="15"/>
        <end position="65"/>
    </location>
</feature>
<protein>
    <submittedName>
        <fullName evidence="2">Helix-turn-helix domain-containing protein</fullName>
    </submittedName>
</protein>
<dbReference type="InterPro" id="IPR010093">
    <property type="entry name" value="SinI_DNA-bd"/>
</dbReference>
<gene>
    <name evidence="2" type="ORF">V4C56_03610</name>
</gene>
<reference evidence="2 3" key="1">
    <citation type="submission" date="2024-01" db="EMBL/GenBank/DDBJ databases">
        <title>The diversity of rhizobia nodulating Mimosa spp. in eleven states of Brazil covering several biomes is determined by host plant, location, and edaphic factors.</title>
        <authorList>
            <person name="Rouws L."/>
            <person name="Barauna A."/>
            <person name="Beukes C."/>
            <person name="De Faria S.M."/>
            <person name="Gross E."/>
            <person name="Dos Reis Junior F.B."/>
            <person name="Simon M."/>
            <person name="Maluk M."/>
            <person name="Odee D.W."/>
            <person name="Kenicer G."/>
            <person name="Young J.P.W."/>
            <person name="Reis V.M."/>
            <person name="Zilli J."/>
            <person name="James E.K."/>
        </authorList>
    </citation>
    <scope>NUCLEOTIDE SEQUENCE [LARGE SCALE GENOMIC DNA]</scope>
    <source>
        <strain evidence="2 3">JPY530</strain>
    </source>
</reference>
<dbReference type="InterPro" id="IPR041657">
    <property type="entry name" value="HTH_17"/>
</dbReference>
<dbReference type="Pfam" id="PF12728">
    <property type="entry name" value="HTH_17"/>
    <property type="match status" value="1"/>
</dbReference>
<evidence type="ECO:0000313" key="3">
    <source>
        <dbReference type="Proteomes" id="UP001481677"/>
    </source>
</evidence>
<proteinExistence type="predicted"/>
<dbReference type="Proteomes" id="UP001481677">
    <property type="component" value="Unassembled WGS sequence"/>
</dbReference>
<dbReference type="EMBL" id="JAZHGA010000002">
    <property type="protein sequence ID" value="MEM5338711.1"/>
    <property type="molecule type" value="Genomic_DNA"/>
</dbReference>
<organism evidence="2 3">
    <name type="scientific">Paraburkholderia azotifigens</name>
    <dbReference type="NCBI Taxonomy" id="2057004"/>
    <lineage>
        <taxon>Bacteria</taxon>
        <taxon>Pseudomonadati</taxon>
        <taxon>Pseudomonadota</taxon>
        <taxon>Betaproteobacteria</taxon>
        <taxon>Burkholderiales</taxon>
        <taxon>Burkholderiaceae</taxon>
        <taxon>Paraburkholderia</taxon>
    </lineage>
</organism>
<dbReference type="NCBIfam" id="TIGR01764">
    <property type="entry name" value="excise"/>
    <property type="match status" value="1"/>
</dbReference>